<keyword evidence="4" id="KW-0597">Phosphoprotein</keyword>
<evidence type="ECO:0000256" key="24">
    <source>
        <dbReference type="ARBA" id="ARBA00081263"/>
    </source>
</evidence>
<evidence type="ECO:0000256" key="30">
    <source>
        <dbReference type="SAM" id="MobiDB-lite"/>
    </source>
</evidence>
<evidence type="ECO:0000256" key="26">
    <source>
        <dbReference type="PIRSR" id="PIRSR601508-1"/>
    </source>
</evidence>
<dbReference type="Pfam" id="PF10613">
    <property type="entry name" value="Lig_chan-Glu_bd"/>
    <property type="match status" value="1"/>
</dbReference>
<evidence type="ECO:0000256" key="21">
    <source>
        <dbReference type="ARBA" id="ARBA00036634"/>
    </source>
</evidence>
<feature type="compositionally biased region" description="Polar residues" evidence="30">
    <location>
        <begin position="1226"/>
        <end position="1243"/>
    </location>
</feature>
<name>A0AA88LYR6_CHASR</name>
<keyword evidence="29" id="KW-0175">Coiled coil</keyword>
<sequence length="2204" mass="241089">MVSLSGLWTYRLAPGRPHLLLRSATPLLLLLLLLLLAVSCSPEPCFPHPQPCHILARIGHTVRLGALLPTRQPARIQNALNRALASLRHQSGAADPSTTTSQTPPLLPYNLSLEVVARSPAGGDPESLSRSACQDLVVRGVSAVLAFPRSREELIQVEFLSSFLEIPFISILEDTEPLVTKNRFHLQMSARVPPSSLGSLLLAVLQGGDGDRDRASRGEDTWGGAAVICPGWEEGGDGLLSHLQRHSGSTWHLWDIINMTRITGGGDRRGEASEERREDQMEDEALKILSNRFLRSPSPISSVLLLGSDPECLSSVLRAAQRLVSSLPALQWIMGYPLSPDSLHTLGGPLGLLAYGEVGRKPISFYIRDALQLIGRAVTAATMVRPDLALIQNMVNCYDKPNRHELPSSGQYLARFLSNTSFTGATGLIQVDAGLSRVLSSQLFHVWSLKRGALGQPAWVTVGQWTRGRLELEEGVLGLVGGFGNSQGHGLGAGVRGGDGQGESNTGGRWRPGLSVEGHRLRVVTLVEHPFVFTREVDEDGLCPAGQLCLDPRTNRTDIIQGLFNHLHNPNATAADLDGSDLPEDLRKCCYGYCIDLLEKLAEDMGFTFDLYIVGDGKYGALSGAGRWTGLVGDLLSGTADMAVTSFSINSARSRVIDFTSPFYSTSLSILVRSRDTAAPIGAFMWPLHWSMWVGIFVTLHLTALFLTLYEWNSPFGMTPHGRNRLRVFSYSSALNLCYAILFGRTVATKTPKCWTGRFLMNLWAIFCLLVLSSYTANLAAVMVGEKTFEQVSGIHDDKLHHPSLGFRFGTVRESSAEDYMKKSFPEMHNYMRRFNQPTTPEGVQMLKTDPPTLDAFIMDKALLDFEVSIDADCKLLTVGKPFAIEGYGIGLPQGSPLTRNVSEFVSRYKSDGFMDMLHDKWYKVVPCGKRVFAVTETLQMGIQHFSGLFVLLCMGVGGALLTLAGEHTFYHLVIPRLRRANTLQYWLHTSQKIHRALHTTYEDVGKEMTGFNEKPSSCISENCTLHRKQHQPPPPSPPTSLPASTTPGDTTNSSPSHEPKEKRVHFDLETLHSYRLRTHTASVRGRPGMVGRPGLGLGGLGLGPLGSFTSPPQISLHANGGPASALASGGLVLSPIGGRAAQTSLWEGELQELQGKIEIFRTQLREALARRAEIQTSLERERNRLVRRDASLERDRDRQMIQTINTDRSSSAAQSKLLDRDRTSHLQTLNNQQTGRANQPGSPESLEQGRSSQLNTLNSLDRGRANQLRSINTLTGERTVQSRTSTSLERSRVNQPGAGNVTVQSRNTSSLDRQKAKPNTHSEHFGEDKSQPTKREQRDLIIPTAPLMPKHARPRRGGRGRRDSVNSRSPRDRACDWSHPKMASPKNKAKKKPPKDSMTLLPCFYFVELPIVLSSLVSLYFLELTDVLSPATVGFRCYDRDLSMPYVETGDELIPLLMLLSLAFAGPAASIMLGEGLMYCMQSKLKTCPKSESSINAGGCSFNSFLRRTVRFVGVHVFGLLATALVTDVIQLATGYHTPFFLTVCQPNYTAPGVSCDNNAYITHDICMGKDQYAIMSARKTFPSQHATLSGFAAVYISMYFNASISSTTKLLKPLLVFAFCMAAGLAGLTQITQHRSHPIDVYVGYAIGAGVGVYLAVFAVGNFKASEEDASSLQRLAPAQQKDGLRVLSQRSHDSLYRKTPRVSESREELGAGLGSGARSKVRREKASLASLKRASADVELLATRGPMAKETMVTFSNTLPRVANGNSPISPSEEPVTTQRHMTFHVPFDPQRSRQLVSEWKQRSLEVRSQSSREEEEEADARDGADEGGAAAAGGGSEGDQVMPSSLYPTVQANKGMATPTGARMVVAPPLVHIPEEASRPPPVSPKSAKTRAKWLSLTDGGVLKEPGTGPIAVSTPRVPNTQPSQPLSQQRVTQVIAMSKQHSQGPIASSTKTSEGGSSSGGGSNCSESPYYRIPSDRDSCTGSNPGSIAGSGSIVTIDAHAPHHPVVRVSASNGKPWEWRNTISGNMMTADAAGDKHRSALQRQDNVSHYRDYRTLPGKTDSLCSSSASGVPREQWTCLPRPSPPPPPLCLPRLSCHHPRFHHPLLTHPPHLCLPLHTRAPLLCLLLFLILPPLTCLLLFTHLPPKWPRFHNNPQVKCHHHHNHPRLHCLLRLTPPRQCCRLLIRPAPIFCPLLPTPTY</sequence>
<evidence type="ECO:0000256" key="6">
    <source>
        <dbReference type="ARBA" id="ARBA00022729"/>
    </source>
</evidence>
<evidence type="ECO:0000256" key="9">
    <source>
        <dbReference type="ARBA" id="ARBA00022989"/>
    </source>
</evidence>
<keyword evidence="16" id="KW-0628">Postsynaptic cell membrane</keyword>
<feature type="transmembrane region" description="Helical" evidence="31">
    <location>
        <begin position="2125"/>
        <end position="2145"/>
    </location>
</feature>
<feature type="site" description="Interaction with the cone snail toxin Con-ikot-ikot" evidence="27">
    <location>
        <position position="822"/>
    </location>
</feature>
<dbReference type="PANTHER" id="PTHR18966">
    <property type="entry name" value="IONOTROPIC GLUTAMATE RECEPTOR"/>
    <property type="match status" value="1"/>
</dbReference>
<dbReference type="EMBL" id="JAUPFM010000016">
    <property type="protein sequence ID" value="KAK2826514.1"/>
    <property type="molecule type" value="Genomic_DNA"/>
</dbReference>
<dbReference type="CDD" id="cd03384">
    <property type="entry name" value="PAP2_wunen"/>
    <property type="match status" value="1"/>
</dbReference>
<dbReference type="SMART" id="SM00918">
    <property type="entry name" value="Lig_chan-Glu_bd"/>
    <property type="match status" value="1"/>
</dbReference>
<dbReference type="FunFam" id="3.40.190.10:FF:000066">
    <property type="entry name" value="Glutamate receptor ionotropic, NMDA 3A"/>
    <property type="match status" value="1"/>
</dbReference>
<organism evidence="36 37">
    <name type="scientific">Channa striata</name>
    <name type="common">Snakehead murrel</name>
    <name type="synonym">Ophicephalus striatus</name>
    <dbReference type="NCBI Taxonomy" id="64152"/>
    <lineage>
        <taxon>Eukaryota</taxon>
        <taxon>Metazoa</taxon>
        <taxon>Chordata</taxon>
        <taxon>Craniata</taxon>
        <taxon>Vertebrata</taxon>
        <taxon>Euteleostomi</taxon>
        <taxon>Actinopterygii</taxon>
        <taxon>Neopterygii</taxon>
        <taxon>Teleostei</taxon>
        <taxon>Neoteleostei</taxon>
        <taxon>Acanthomorphata</taxon>
        <taxon>Anabantaria</taxon>
        <taxon>Anabantiformes</taxon>
        <taxon>Channoidei</taxon>
        <taxon>Channidae</taxon>
        <taxon>Channa</taxon>
    </lineage>
</organism>
<evidence type="ECO:0000256" key="16">
    <source>
        <dbReference type="ARBA" id="ARBA00023257"/>
    </source>
</evidence>
<feature type="compositionally biased region" description="Polar residues" evidence="30">
    <location>
        <begin position="1268"/>
        <end position="1289"/>
    </location>
</feature>
<evidence type="ECO:0000256" key="18">
    <source>
        <dbReference type="ARBA" id="ARBA00023303"/>
    </source>
</evidence>
<feature type="compositionally biased region" description="Basic residues" evidence="30">
    <location>
        <begin position="1351"/>
        <end position="1360"/>
    </location>
</feature>
<dbReference type="SUPFAM" id="SSF48317">
    <property type="entry name" value="Acid phosphatase/Vanadium-dependent haloperoxidase"/>
    <property type="match status" value="1"/>
</dbReference>
<feature type="region of interest" description="Disordered" evidence="30">
    <location>
        <begin position="1026"/>
        <end position="1063"/>
    </location>
</feature>
<evidence type="ECO:0000256" key="2">
    <source>
        <dbReference type="ARBA" id="ARBA00022448"/>
    </source>
</evidence>
<dbReference type="Gene3D" id="1.20.144.10">
    <property type="entry name" value="Phosphatidic acid phosphatase type 2/haloperoxidase"/>
    <property type="match status" value="1"/>
</dbReference>
<feature type="compositionally biased region" description="Polar residues" evidence="30">
    <location>
        <begin position="1249"/>
        <end position="1260"/>
    </location>
</feature>
<evidence type="ECO:0000256" key="1">
    <source>
        <dbReference type="ARBA" id="ARBA00004651"/>
    </source>
</evidence>
<dbReference type="PRINTS" id="PR00177">
    <property type="entry name" value="NMDARECEPTOR"/>
</dbReference>
<evidence type="ECO:0000256" key="15">
    <source>
        <dbReference type="ARBA" id="ARBA00023180"/>
    </source>
</evidence>
<dbReference type="InterPro" id="IPR019594">
    <property type="entry name" value="Glu/Gly-bd"/>
</dbReference>
<keyword evidence="12 31" id="KW-0472">Membrane</keyword>
<evidence type="ECO:0000256" key="12">
    <source>
        <dbReference type="ARBA" id="ARBA00023136"/>
    </source>
</evidence>
<feature type="compositionally biased region" description="Polar residues" evidence="30">
    <location>
        <begin position="1201"/>
        <end position="1215"/>
    </location>
</feature>
<keyword evidence="14" id="KW-0675">Receptor</keyword>
<keyword evidence="6 32" id="KW-0732">Signal</keyword>
<dbReference type="FunFam" id="3.40.190.10:FF:000045">
    <property type="entry name" value="Putative glutamate receptor ionotropic NMDA 3A"/>
    <property type="match status" value="1"/>
</dbReference>
<evidence type="ECO:0000313" key="37">
    <source>
        <dbReference type="Proteomes" id="UP001187415"/>
    </source>
</evidence>
<feature type="chain" id="PRO_5041686077" description="Phospholipid phosphatase-related protein type 3" evidence="32">
    <location>
        <begin position="43"/>
        <end position="2204"/>
    </location>
</feature>
<evidence type="ECO:0000256" key="22">
    <source>
        <dbReference type="ARBA" id="ARBA00069374"/>
    </source>
</evidence>
<dbReference type="FunFam" id="1.20.144.10:FF:000014">
    <property type="entry name" value="Phospholipid phosphatase-related protein type 3"/>
    <property type="match status" value="1"/>
</dbReference>
<feature type="compositionally biased region" description="Basic and acidic residues" evidence="30">
    <location>
        <begin position="1191"/>
        <end position="1200"/>
    </location>
</feature>
<feature type="transmembrane region" description="Helical" evidence="31">
    <location>
        <begin position="1454"/>
        <end position="1475"/>
    </location>
</feature>
<dbReference type="InterPro" id="IPR001508">
    <property type="entry name" value="Iono_Glu_rcpt_met"/>
</dbReference>
<evidence type="ECO:0000256" key="11">
    <source>
        <dbReference type="ARBA" id="ARBA00023065"/>
    </source>
</evidence>
<keyword evidence="5 31" id="KW-0812">Transmembrane</keyword>
<feature type="signal peptide" evidence="32">
    <location>
        <begin position="1"/>
        <end position="42"/>
    </location>
</feature>
<keyword evidence="17" id="KW-1071">Ligand-gated ion channel</keyword>
<comment type="catalytic activity">
    <reaction evidence="20">
        <text>Na(+)(in) = Na(+)(out)</text>
        <dbReference type="Rhea" id="RHEA:34963"/>
        <dbReference type="ChEBI" id="CHEBI:29101"/>
    </reaction>
</comment>
<feature type="binding site" evidence="26">
    <location>
        <position position="860"/>
    </location>
    <ligand>
        <name>L-glutamate</name>
        <dbReference type="ChEBI" id="CHEBI:29985"/>
    </ligand>
</feature>
<evidence type="ECO:0000259" key="34">
    <source>
        <dbReference type="SMART" id="SM00079"/>
    </source>
</evidence>
<evidence type="ECO:0000256" key="19">
    <source>
        <dbReference type="ARBA" id="ARBA00034100"/>
    </source>
</evidence>
<dbReference type="InterPro" id="IPR028082">
    <property type="entry name" value="Peripla_BP_I"/>
</dbReference>
<feature type="compositionally biased region" description="Polar residues" evidence="30">
    <location>
        <begin position="1921"/>
        <end position="1937"/>
    </location>
</feature>
<accession>A0AA88LYR6</accession>
<comment type="caution">
    <text evidence="36">The sequence shown here is derived from an EMBL/GenBank/DDBJ whole genome shotgun (WGS) entry which is preliminary data.</text>
</comment>
<evidence type="ECO:0000256" key="20">
    <source>
        <dbReference type="ARBA" id="ARBA00036239"/>
    </source>
</evidence>
<dbReference type="InterPro" id="IPR001320">
    <property type="entry name" value="Iontro_rcpt_C"/>
</dbReference>
<feature type="compositionally biased region" description="Basic and acidic residues" evidence="30">
    <location>
        <begin position="1361"/>
        <end position="1380"/>
    </location>
</feature>
<feature type="disulfide bond" evidence="28">
    <location>
        <begin position="874"/>
        <end position="928"/>
    </location>
</feature>
<dbReference type="Pfam" id="PF01569">
    <property type="entry name" value="PAP2"/>
    <property type="match status" value="1"/>
</dbReference>
<feature type="domain" description="Ionotropic glutamate receptor L-glutamate and glycine-binding" evidence="35">
    <location>
        <begin position="573"/>
        <end position="637"/>
    </location>
</feature>
<dbReference type="SUPFAM" id="SSF53822">
    <property type="entry name" value="Periplasmic binding protein-like I"/>
    <property type="match status" value="2"/>
</dbReference>
<dbReference type="Pfam" id="PF00060">
    <property type="entry name" value="Lig_chan"/>
    <property type="match status" value="1"/>
</dbReference>
<evidence type="ECO:0000256" key="28">
    <source>
        <dbReference type="PIRSR" id="PIRSR601508-3"/>
    </source>
</evidence>
<evidence type="ECO:0000256" key="8">
    <source>
        <dbReference type="ARBA" id="ARBA00022842"/>
    </source>
</evidence>
<evidence type="ECO:0000256" key="10">
    <source>
        <dbReference type="ARBA" id="ARBA00023018"/>
    </source>
</evidence>
<evidence type="ECO:0000256" key="32">
    <source>
        <dbReference type="SAM" id="SignalP"/>
    </source>
</evidence>
<feature type="transmembrane region" description="Helical" evidence="31">
    <location>
        <begin position="1587"/>
        <end position="1606"/>
    </location>
</feature>
<evidence type="ECO:0000256" key="14">
    <source>
        <dbReference type="ARBA" id="ARBA00023170"/>
    </source>
</evidence>
<feature type="region of interest" description="Disordered" evidence="30">
    <location>
        <begin position="1693"/>
        <end position="1727"/>
    </location>
</feature>
<protein>
    <recommendedName>
        <fullName evidence="22">Phospholipid phosphatase-related protein type 3</fullName>
    </recommendedName>
    <alternativeName>
        <fullName evidence="23">Inactive phospholipid phosphatase PLPPR3</fullName>
    </alternativeName>
    <alternativeName>
        <fullName evidence="24">Lipid phosphate phosphatase-related protein type 3</fullName>
    </alternativeName>
    <alternativeName>
        <fullName evidence="25">Plasticity-related gene 2 protein</fullName>
    </alternativeName>
</protein>
<dbReference type="CDD" id="cd13720">
    <property type="entry name" value="PBP2_iGluR_NMDA_Nr3"/>
    <property type="match status" value="1"/>
</dbReference>
<evidence type="ECO:0000256" key="4">
    <source>
        <dbReference type="ARBA" id="ARBA00022553"/>
    </source>
</evidence>
<dbReference type="InterPro" id="IPR000326">
    <property type="entry name" value="PAP2/HPO"/>
</dbReference>
<dbReference type="SMART" id="SM00079">
    <property type="entry name" value="PBPe"/>
    <property type="match status" value="1"/>
</dbReference>
<feature type="region of interest" description="Disordered" evidence="30">
    <location>
        <begin position="1191"/>
        <end position="1396"/>
    </location>
</feature>
<evidence type="ECO:0000256" key="31">
    <source>
        <dbReference type="SAM" id="Phobius"/>
    </source>
</evidence>
<evidence type="ECO:0000256" key="27">
    <source>
        <dbReference type="PIRSR" id="PIRSR601508-2"/>
    </source>
</evidence>
<proteinExistence type="predicted"/>
<evidence type="ECO:0000313" key="36">
    <source>
        <dbReference type="EMBL" id="KAK2826514.1"/>
    </source>
</evidence>
<keyword evidence="2" id="KW-0813">Transport</keyword>
<feature type="domain" description="Ionotropic glutamate receptor C-terminal" evidence="34">
    <location>
        <begin position="576"/>
        <end position="925"/>
    </location>
</feature>
<feature type="compositionally biased region" description="Basic and acidic residues" evidence="30">
    <location>
        <begin position="1693"/>
        <end position="1712"/>
    </location>
</feature>
<keyword evidence="7" id="KW-0106">Calcium</keyword>
<reference evidence="36" key="1">
    <citation type="submission" date="2023-07" db="EMBL/GenBank/DDBJ databases">
        <title>Chromosome-level Genome Assembly of Striped Snakehead (Channa striata).</title>
        <authorList>
            <person name="Liu H."/>
        </authorList>
    </citation>
    <scope>NUCLEOTIDE SEQUENCE</scope>
    <source>
        <strain evidence="36">Gz</strain>
        <tissue evidence="36">Muscle</tissue>
    </source>
</reference>
<keyword evidence="10" id="KW-0770">Synapse</keyword>
<feature type="binding site" evidence="26">
    <location>
        <position position="816"/>
    </location>
    <ligand>
        <name>L-glutamate</name>
        <dbReference type="ChEBI" id="CHEBI:29985"/>
    </ligand>
</feature>
<evidence type="ECO:0000256" key="5">
    <source>
        <dbReference type="ARBA" id="ARBA00022692"/>
    </source>
</evidence>
<dbReference type="GO" id="GO:0015276">
    <property type="term" value="F:ligand-gated monoatomic ion channel activity"/>
    <property type="evidence" value="ECO:0007669"/>
    <property type="project" value="InterPro"/>
</dbReference>
<keyword evidence="37" id="KW-1185">Reference proteome</keyword>
<dbReference type="GO" id="GO:0038023">
    <property type="term" value="F:signaling receptor activity"/>
    <property type="evidence" value="ECO:0007669"/>
    <property type="project" value="InterPro"/>
</dbReference>
<feature type="compositionally biased region" description="Basic and acidic residues" evidence="30">
    <location>
        <begin position="1313"/>
        <end position="1340"/>
    </location>
</feature>
<evidence type="ECO:0000259" key="35">
    <source>
        <dbReference type="SMART" id="SM00918"/>
    </source>
</evidence>
<evidence type="ECO:0000256" key="25">
    <source>
        <dbReference type="ARBA" id="ARBA00081887"/>
    </source>
</evidence>
<feature type="transmembrane region" description="Helical" evidence="31">
    <location>
        <begin position="1643"/>
        <end position="1663"/>
    </location>
</feature>
<feature type="compositionally biased region" description="Pro residues" evidence="30">
    <location>
        <begin position="1032"/>
        <end position="1041"/>
    </location>
</feature>
<feature type="binding site" evidence="26">
    <location>
        <position position="653"/>
    </location>
    <ligand>
        <name>L-glutamate</name>
        <dbReference type="ChEBI" id="CHEBI:29985"/>
    </ligand>
</feature>
<dbReference type="SMART" id="SM00014">
    <property type="entry name" value="acidPPc"/>
    <property type="match status" value="1"/>
</dbReference>
<evidence type="ECO:0000256" key="29">
    <source>
        <dbReference type="SAM" id="Coils"/>
    </source>
</evidence>
<keyword evidence="18" id="KW-0407">Ion channel</keyword>
<evidence type="ECO:0000256" key="3">
    <source>
        <dbReference type="ARBA" id="ARBA00022475"/>
    </source>
</evidence>
<keyword evidence="8" id="KW-0460">Magnesium</keyword>
<feature type="coiled-coil region" evidence="29">
    <location>
        <begin position="1151"/>
        <end position="1185"/>
    </location>
</feature>
<dbReference type="GO" id="GO:0045211">
    <property type="term" value="C:postsynaptic membrane"/>
    <property type="evidence" value="ECO:0007669"/>
    <property type="project" value="UniProtKB-SubCell"/>
</dbReference>
<feature type="site" description="Crucial to convey clamshell closure to channel opening" evidence="27">
    <location>
        <position position="792"/>
    </location>
</feature>
<feature type="transmembrane region" description="Helical" evidence="31">
    <location>
        <begin position="690"/>
        <end position="712"/>
    </location>
</feature>
<dbReference type="Gene3D" id="3.40.190.10">
    <property type="entry name" value="Periplasmic binding protein-like II"/>
    <property type="match status" value="2"/>
</dbReference>
<evidence type="ECO:0000259" key="33">
    <source>
        <dbReference type="SMART" id="SM00014"/>
    </source>
</evidence>
<comment type="subcellular location">
    <subcellularLocation>
        <location evidence="1">Cell membrane</location>
        <topology evidence="1">Multi-pass membrane protein</topology>
    </subcellularLocation>
    <subcellularLocation>
        <location evidence="19">Postsynaptic cell membrane</location>
    </subcellularLocation>
</comment>
<feature type="transmembrane region" description="Helical" evidence="31">
    <location>
        <begin position="1612"/>
        <end position="1631"/>
    </location>
</feature>
<keyword evidence="11" id="KW-0406">Ion transport</keyword>
<dbReference type="SUPFAM" id="SSF53850">
    <property type="entry name" value="Periplasmic binding protein-like II"/>
    <property type="match status" value="1"/>
</dbReference>
<feature type="region of interest" description="Disordered" evidence="30">
    <location>
        <begin position="1806"/>
        <end position="1848"/>
    </location>
</feature>
<evidence type="ECO:0000256" key="23">
    <source>
        <dbReference type="ARBA" id="ARBA00079138"/>
    </source>
</evidence>
<keyword evidence="3" id="KW-1003">Cell membrane</keyword>
<feature type="region of interest" description="Disordered" evidence="30">
    <location>
        <begin position="1904"/>
        <end position="1991"/>
    </location>
</feature>
<feature type="domain" description="Phosphatidic acid phosphatase type 2/haloperoxidase" evidence="33">
    <location>
        <begin position="1514"/>
        <end position="1658"/>
    </location>
</feature>
<dbReference type="Proteomes" id="UP001187415">
    <property type="component" value="Unassembled WGS sequence"/>
</dbReference>
<feature type="transmembrane region" description="Helical" evidence="31">
    <location>
        <begin position="763"/>
        <end position="784"/>
    </location>
</feature>
<comment type="catalytic activity">
    <reaction evidence="21">
        <text>Ca(2+)(in) = Ca(2+)(out)</text>
        <dbReference type="Rhea" id="RHEA:29671"/>
        <dbReference type="ChEBI" id="CHEBI:29108"/>
    </reaction>
</comment>
<keyword evidence="13 28" id="KW-1015">Disulfide bond</keyword>
<dbReference type="InterPro" id="IPR036938">
    <property type="entry name" value="PAP2/HPO_sf"/>
</dbReference>
<evidence type="ECO:0000256" key="13">
    <source>
        <dbReference type="ARBA" id="ARBA00023157"/>
    </source>
</evidence>
<feature type="compositionally biased region" description="Polar residues" evidence="30">
    <location>
        <begin position="1302"/>
        <end position="1312"/>
    </location>
</feature>
<keyword evidence="15" id="KW-0325">Glycoprotein</keyword>
<evidence type="ECO:0000256" key="7">
    <source>
        <dbReference type="ARBA" id="ARBA00022837"/>
    </source>
</evidence>
<dbReference type="InterPro" id="IPR015683">
    <property type="entry name" value="Ionotropic_Glu_rcpt"/>
</dbReference>
<feature type="transmembrane region" description="Helical" evidence="31">
    <location>
        <begin position="724"/>
        <end position="743"/>
    </location>
</feature>
<feature type="binding site" evidence="26">
    <location>
        <position position="648"/>
    </location>
    <ligand>
        <name>L-glutamate</name>
        <dbReference type="ChEBI" id="CHEBI:29985"/>
    </ligand>
</feature>
<gene>
    <name evidence="36" type="ORF">Q5P01_020728</name>
</gene>
<evidence type="ECO:0000256" key="17">
    <source>
        <dbReference type="ARBA" id="ARBA00023286"/>
    </source>
</evidence>
<keyword evidence="9 31" id="KW-1133">Transmembrane helix</keyword>